<dbReference type="Proteomes" id="UP000241089">
    <property type="component" value="Segment"/>
</dbReference>
<accession>A0A1D8KQW7</accession>
<proteinExistence type="predicted"/>
<feature type="region of interest" description="Disordered" evidence="1">
    <location>
        <begin position="70"/>
        <end position="95"/>
    </location>
</feature>
<gene>
    <name evidence="2" type="ORF">N440310_012</name>
</gene>
<organism evidence="2 3">
    <name type="scientific">Synechococcus phage S-CAM22</name>
    <dbReference type="NCBI Taxonomy" id="1883365"/>
    <lineage>
        <taxon>Viruses</taxon>
        <taxon>Duplodnaviria</taxon>
        <taxon>Heunggongvirae</taxon>
        <taxon>Uroviricota</taxon>
        <taxon>Caudoviricetes</taxon>
        <taxon>Pantevenvirales</taxon>
        <taxon>Kyanoviridae</taxon>
        <taxon>Alisovirus</taxon>
        <taxon>Alisovirus socal22</taxon>
    </lineage>
</organism>
<sequence length="883" mass="91607">MAKLQVYKFVNPGTAASASPAVTAARSQVLATNRLGSTISSIGNIFEDLEKIAIAQIKDDDARAKAERRRERRELDASTEQAVEQSPDLGKVKKKPGGKLKRIAKGSLSWIENFLAPIGNFLLQLGGLALTKAVLEWAADEDNKVKLKEFLEKTKFVFDKLWEFGTAIGNAIGTGLDFLFGKESTFEERLDAFGKIALAIGGIGATLAAVNFVSDLFGAADDVADVADVVPDPDPKPKKPTKPTPTNPSGADPDLEGPNKRPKASTIADKYGDLAEKQYKKILAERGDEAARAFANALNDSGGNITQATKKFNRLLKKGAFKPIEPPKPGALQRLGNFFGGALDTGIDLTKRGLGALHRGLKGLPAWAGEQYKSLSSAAKTGWDNTVKAGEAIANKGKKWASAAGNALKGGFDALSNGAKNFFLEKIMAPIKGIIDPIAKKASGIGQALFDRLKGLPGMEKAGEILKKKGIGGFGDIAQAGSKLGKRAAAILPVIGGIVNLAFAYDRAANGDSIGALIEGTSGILDIAGLATAGAGNVASMLLDGYMFVRDFLPQLQEGEEKVVDAVGARGLKDGIDNLLSKLPNIGELINMFMGKTAEQEPNDGVLDLDTQEANKVVANEDTISQEALDMVDQYSRGGHVQPQEMFLGGIVKGAKKAFGGIGKAVSGIASNPLVQTAASFIPGAAPIMAGINMATGLMSGNPMNMLGAAAGMIPGLSGMMGSVGNAIGGFMNSPLGQIGSSLLSGNFMGAATTGLGMINPALGQMAGSLMSGGLGGVAKQFGMGGIYEAVTGAMGGDYNSALSQIGSELGVDPKVLGAVQSTSQEAMKEGGISAQYAMQQTMEFIPIPMIMEKLVPIPQAVPINNGGGIVNAVPTSLQTRMR</sequence>
<evidence type="ECO:0000313" key="2">
    <source>
        <dbReference type="EMBL" id="AOV61058.1"/>
    </source>
</evidence>
<evidence type="ECO:0000313" key="3">
    <source>
        <dbReference type="Proteomes" id="UP000241089"/>
    </source>
</evidence>
<dbReference type="EMBL" id="KU686208">
    <property type="protein sequence ID" value="AOV61058.1"/>
    <property type="molecule type" value="Genomic_DNA"/>
</dbReference>
<evidence type="ECO:0000256" key="1">
    <source>
        <dbReference type="SAM" id="MobiDB-lite"/>
    </source>
</evidence>
<name>A0A1D8KQW7_9CAUD</name>
<reference evidence="2 3" key="1">
    <citation type="journal article" date="2016" name="Virology">
        <title>The genomic content and context of auxiliary metabolic genes in marine cyanomyoviruses.</title>
        <authorList>
            <person name="Crummett L.T."/>
            <person name="Puxty R.J."/>
            <person name="Weihe C."/>
            <person name="Marston M.F."/>
            <person name="Martiny J.B."/>
        </authorList>
    </citation>
    <scope>NUCLEOTIDE SEQUENCE [LARGE SCALE GENOMIC DNA]</scope>
    <source>
        <strain evidence="2">0310NB44</strain>
    </source>
</reference>
<feature type="region of interest" description="Disordered" evidence="1">
    <location>
        <begin position="228"/>
        <end position="268"/>
    </location>
</feature>
<protein>
    <submittedName>
        <fullName evidence="2">Uncharacterized protein</fullName>
    </submittedName>
</protein>